<protein>
    <submittedName>
        <fullName evidence="8">DNA helicase-2 / ATP-dependent DNA helicase PcrA</fullName>
    </submittedName>
</protein>
<dbReference type="GO" id="GO:0043138">
    <property type="term" value="F:3'-5' DNA helicase activity"/>
    <property type="evidence" value="ECO:0007669"/>
    <property type="project" value="TreeGrafter"/>
</dbReference>
<keyword evidence="3 5" id="KW-0347">Helicase</keyword>
<dbReference type="GO" id="GO:0005524">
    <property type="term" value="F:ATP binding"/>
    <property type="evidence" value="ECO:0007669"/>
    <property type="project" value="UniProtKB-UniRule"/>
</dbReference>
<keyword evidence="9" id="KW-1185">Reference proteome</keyword>
<reference evidence="9" key="1">
    <citation type="submission" date="2016-10" db="EMBL/GenBank/DDBJ databases">
        <authorList>
            <person name="Varghese N."/>
            <person name="Submissions S."/>
        </authorList>
    </citation>
    <scope>NUCLEOTIDE SEQUENCE [LARGE SCALE GENOMIC DNA]</scope>
    <source>
        <strain evidence="9">CGMCC 1.3703</strain>
    </source>
</reference>
<feature type="domain" description="UvrD-like helicase ATP-binding" evidence="7">
    <location>
        <begin position="196"/>
        <end position="595"/>
    </location>
</feature>
<dbReference type="Proteomes" id="UP000198860">
    <property type="component" value="Unassembled WGS sequence"/>
</dbReference>
<dbReference type="NCBIfam" id="NF041464">
    <property type="entry name" value="HelD_BACSU"/>
    <property type="match status" value="1"/>
</dbReference>
<dbReference type="STRING" id="240303.SAMN05421677_12516"/>
<keyword evidence="4 5" id="KW-0067">ATP-binding</keyword>
<keyword evidence="1 5" id="KW-0547">Nucleotide-binding</keyword>
<dbReference type="InterPro" id="IPR000212">
    <property type="entry name" value="DNA_helicase_UvrD/REP"/>
</dbReference>
<evidence type="ECO:0000256" key="5">
    <source>
        <dbReference type="PROSITE-ProRule" id="PRU00560"/>
    </source>
</evidence>
<evidence type="ECO:0000256" key="4">
    <source>
        <dbReference type="ARBA" id="ARBA00022840"/>
    </source>
</evidence>
<evidence type="ECO:0000313" key="8">
    <source>
        <dbReference type="EMBL" id="SDP63287.1"/>
    </source>
</evidence>
<evidence type="ECO:0000256" key="1">
    <source>
        <dbReference type="ARBA" id="ARBA00022741"/>
    </source>
</evidence>
<dbReference type="Pfam" id="PF13245">
    <property type="entry name" value="AAA_19"/>
    <property type="match status" value="1"/>
</dbReference>
<dbReference type="InterPro" id="IPR048228">
    <property type="entry name" value="HelD_bacillota"/>
</dbReference>
<proteinExistence type="predicted"/>
<evidence type="ECO:0000313" key="9">
    <source>
        <dbReference type="Proteomes" id="UP000198860"/>
    </source>
</evidence>
<dbReference type="Pfam" id="PF13538">
    <property type="entry name" value="UvrD_C_2"/>
    <property type="match status" value="1"/>
</dbReference>
<dbReference type="GO" id="GO:0005829">
    <property type="term" value="C:cytosol"/>
    <property type="evidence" value="ECO:0007669"/>
    <property type="project" value="TreeGrafter"/>
</dbReference>
<dbReference type="AlphaFoldDB" id="A0A1H0UAJ1"/>
<dbReference type="SUPFAM" id="SSF52540">
    <property type="entry name" value="P-loop containing nucleoside triphosphate hydrolases"/>
    <property type="match status" value="1"/>
</dbReference>
<dbReference type="GO" id="GO:0016787">
    <property type="term" value="F:hydrolase activity"/>
    <property type="evidence" value="ECO:0007669"/>
    <property type="project" value="UniProtKB-UniRule"/>
</dbReference>
<dbReference type="PROSITE" id="PS51198">
    <property type="entry name" value="UVRD_HELICASE_ATP_BIND"/>
    <property type="match status" value="1"/>
</dbReference>
<name>A0A1H0UAJ1_HALAD</name>
<feature type="binding site" evidence="5">
    <location>
        <begin position="217"/>
        <end position="224"/>
    </location>
    <ligand>
        <name>ATP</name>
        <dbReference type="ChEBI" id="CHEBI:30616"/>
    </ligand>
</feature>
<dbReference type="InterPro" id="IPR027785">
    <property type="entry name" value="UvrD-like_helicase_C"/>
</dbReference>
<dbReference type="GO" id="GO:0003677">
    <property type="term" value="F:DNA binding"/>
    <property type="evidence" value="ECO:0007669"/>
    <property type="project" value="InterPro"/>
</dbReference>
<evidence type="ECO:0000256" key="2">
    <source>
        <dbReference type="ARBA" id="ARBA00022801"/>
    </source>
</evidence>
<evidence type="ECO:0000256" key="3">
    <source>
        <dbReference type="ARBA" id="ARBA00022806"/>
    </source>
</evidence>
<dbReference type="InterPro" id="IPR027417">
    <property type="entry name" value="P-loop_NTPase"/>
</dbReference>
<organism evidence="8 9">
    <name type="scientific">Halobacillus aidingensis</name>
    <dbReference type="NCBI Taxonomy" id="240303"/>
    <lineage>
        <taxon>Bacteria</taxon>
        <taxon>Bacillati</taxon>
        <taxon>Bacillota</taxon>
        <taxon>Bacilli</taxon>
        <taxon>Bacillales</taxon>
        <taxon>Bacillaceae</taxon>
        <taxon>Halobacillus</taxon>
    </lineage>
</organism>
<dbReference type="InterPro" id="IPR014016">
    <property type="entry name" value="UvrD-like_ATP-bd"/>
</dbReference>
<dbReference type="Gene3D" id="3.40.50.300">
    <property type="entry name" value="P-loop containing nucleotide triphosphate hydrolases"/>
    <property type="match status" value="2"/>
</dbReference>
<dbReference type="PANTHER" id="PTHR11070">
    <property type="entry name" value="UVRD / RECB / PCRA DNA HELICASE FAMILY MEMBER"/>
    <property type="match status" value="1"/>
</dbReference>
<sequence length="769" mass="90052">MERHHPDFNKENQRLYETKQYIKKILEAGEGRQESFKGNIKEAFENLDYLDSSLSYINILVNAKFIEMTSSDLEHLKRVENKPYFARIDFKSEHSIDSDAFYIGKVSLFKKDTQESLIVDWRSPIASVYYDGRLGEVEYFSEDGKVTGELTLKRQFTIEEGKLVDIRDIDITTRDDLLQSSLSGSADNRLTEIVSTIQAEQNEVIRADLTKPIIVQGVAGSGKTTIALHRISMFIYTYSNKIDPEEMMILAPNHLFIDYISEALPDLGVEQIKQTTYSEYVRNCIGKKIKVIHPDEKLLSLLEGKNEASSELIKWSSSYKGSLDFKEVLKRYVKDIQDEYKVTENFKVEVFTIYKAKNLNRLFFKDYNYLPLNSRVKKIKSVLQSDFKKKKKEMIELIEKKFEDRFDQLYYSMNNTEERRKKVVHLNDQKEKKLERIKQTKSKVVTDFIKEHYPSYKIFKYYQQLMTNRGLLQKYTANELTSDQMEYLLSTSEIYFAKNQYEYEDLAPLLYLQHLLYGIDKKWQMKKVVIDEAQDYSLFQFYALQLSTGTDLFTILGDLSQGIHSYRGLNNWEELTSHVLTRSNYKTLKKSYRTTIEIMNLANELLGHFIPKLDSAEPVVRHGRFPAFQPIETNRDVKRTVEVTLQDIQEQQLKTIAIITKTVEEAKRLKKLLQQVNSFSFQWLKENEAIEQGKVAIVPAYLAKGLEFDAVVLLNLEESYTETDMDIKLLYVAMTRPLHRLEFIGRTPNVFLLNHLNHTKYVIHHSKEE</sequence>
<keyword evidence="6" id="KW-0175">Coiled coil</keyword>
<dbReference type="OrthoDB" id="9787585at2"/>
<dbReference type="PANTHER" id="PTHR11070:SF17">
    <property type="entry name" value="DNA HELICASE IV"/>
    <property type="match status" value="1"/>
</dbReference>
<keyword evidence="2 5" id="KW-0378">Hydrolase</keyword>
<feature type="coiled-coil region" evidence="6">
    <location>
        <begin position="413"/>
        <end position="443"/>
    </location>
</feature>
<dbReference type="EMBL" id="FNIZ01000025">
    <property type="protein sequence ID" value="SDP63287.1"/>
    <property type="molecule type" value="Genomic_DNA"/>
</dbReference>
<dbReference type="GO" id="GO:0000725">
    <property type="term" value="P:recombinational repair"/>
    <property type="evidence" value="ECO:0007669"/>
    <property type="project" value="TreeGrafter"/>
</dbReference>
<evidence type="ECO:0000259" key="7">
    <source>
        <dbReference type="PROSITE" id="PS51198"/>
    </source>
</evidence>
<gene>
    <name evidence="8" type="ORF">SAMN05421677_12516</name>
</gene>
<evidence type="ECO:0000256" key="6">
    <source>
        <dbReference type="SAM" id="Coils"/>
    </source>
</evidence>
<accession>A0A1H0UAJ1</accession>
<dbReference type="RefSeq" id="WP_089654476.1">
    <property type="nucleotide sequence ID" value="NZ_FNIZ01000025.1"/>
</dbReference>